<gene>
    <name evidence="5" type="primary">rpmC</name>
</gene>
<evidence type="ECO:0000256" key="5">
    <source>
        <dbReference type="HAMAP-Rule" id="MF_00374"/>
    </source>
</evidence>
<sequence>MKPSAIREMGLEDLRHKETELREQLFRLRVQRALGQLESSMKLRQTRRTIARVLSILKEKQVSR</sequence>
<dbReference type="NCBIfam" id="TIGR00012">
    <property type="entry name" value="L29"/>
    <property type="match status" value="1"/>
</dbReference>
<evidence type="ECO:0000256" key="3">
    <source>
        <dbReference type="ARBA" id="ARBA00023274"/>
    </source>
</evidence>
<evidence type="ECO:0000256" key="4">
    <source>
        <dbReference type="ARBA" id="ARBA00035204"/>
    </source>
</evidence>
<evidence type="ECO:0000256" key="2">
    <source>
        <dbReference type="ARBA" id="ARBA00022980"/>
    </source>
</evidence>
<dbReference type="InterPro" id="IPR036049">
    <property type="entry name" value="Ribosomal_uL29_sf"/>
</dbReference>
<organism evidence="6">
    <name type="scientific">uncultured Acidobacteria bacterium Rifle_16ft_4_minimus_38982</name>
    <dbReference type="NCBI Taxonomy" id="1665089"/>
    <lineage>
        <taxon>Bacteria</taxon>
        <taxon>Pseudomonadati</taxon>
        <taxon>Acidobacteriota</taxon>
        <taxon>environmental samples</taxon>
    </lineage>
</organism>
<dbReference type="PANTHER" id="PTHR10916">
    <property type="entry name" value="60S RIBOSOMAL PROTEIN L35/50S RIBOSOMAL PROTEIN L29"/>
    <property type="match status" value="1"/>
</dbReference>
<reference evidence="6" key="1">
    <citation type="journal article" date="2015" name="ISME J.">
        <title>Aquifer environment selects for microbial species cohorts in sediment and groundwater.</title>
        <authorList>
            <person name="Hug L.A."/>
            <person name="Thomas B.C."/>
            <person name="Brown C.T."/>
            <person name="Frischkorn K.R."/>
            <person name="Williams K.H."/>
            <person name="Tringe S.G."/>
            <person name="Banfield J.F."/>
        </authorList>
    </citation>
    <scope>NUCLEOTIDE SEQUENCE</scope>
</reference>
<dbReference type="AlphaFoldDB" id="A0A0H4TSW5"/>
<keyword evidence="3 5" id="KW-0687">Ribonucleoprotein</keyword>
<dbReference type="HAMAP" id="MF_00374">
    <property type="entry name" value="Ribosomal_uL29"/>
    <property type="match status" value="1"/>
</dbReference>
<dbReference type="GO" id="GO:0006412">
    <property type="term" value="P:translation"/>
    <property type="evidence" value="ECO:0007669"/>
    <property type="project" value="UniProtKB-UniRule"/>
</dbReference>
<keyword evidence="2 5" id="KW-0689">Ribosomal protein</keyword>
<dbReference type="GO" id="GO:0022625">
    <property type="term" value="C:cytosolic large ribosomal subunit"/>
    <property type="evidence" value="ECO:0007669"/>
    <property type="project" value="TreeGrafter"/>
</dbReference>
<accession>A0A0H4TSW5</accession>
<evidence type="ECO:0000313" key="6">
    <source>
        <dbReference type="EMBL" id="AKQ03879.1"/>
    </source>
</evidence>
<dbReference type="FunFam" id="1.10.287.310:FF:000001">
    <property type="entry name" value="50S ribosomal protein L29"/>
    <property type="match status" value="1"/>
</dbReference>
<dbReference type="PANTHER" id="PTHR10916:SF0">
    <property type="entry name" value="LARGE RIBOSOMAL SUBUNIT PROTEIN UL29C"/>
    <property type="match status" value="1"/>
</dbReference>
<dbReference type="CDD" id="cd00427">
    <property type="entry name" value="Ribosomal_L29_HIP"/>
    <property type="match status" value="1"/>
</dbReference>
<name>A0A0H4TSW5_9BACT</name>
<dbReference type="SUPFAM" id="SSF46561">
    <property type="entry name" value="Ribosomal protein L29 (L29p)"/>
    <property type="match status" value="1"/>
</dbReference>
<dbReference type="GO" id="GO:0003735">
    <property type="term" value="F:structural constituent of ribosome"/>
    <property type="evidence" value="ECO:0007669"/>
    <property type="project" value="InterPro"/>
</dbReference>
<dbReference type="InterPro" id="IPR018254">
    <property type="entry name" value="Ribosomal_uL29_CS"/>
</dbReference>
<comment type="similarity">
    <text evidence="1 5">Belongs to the universal ribosomal protein uL29 family.</text>
</comment>
<dbReference type="Pfam" id="PF00831">
    <property type="entry name" value="Ribosomal_L29"/>
    <property type="match status" value="1"/>
</dbReference>
<dbReference type="InterPro" id="IPR001854">
    <property type="entry name" value="Ribosomal_uL29"/>
</dbReference>
<dbReference type="Gene3D" id="1.10.287.310">
    <property type="match status" value="1"/>
</dbReference>
<dbReference type="PROSITE" id="PS00579">
    <property type="entry name" value="RIBOSOMAL_L29"/>
    <property type="match status" value="1"/>
</dbReference>
<evidence type="ECO:0000256" key="1">
    <source>
        <dbReference type="ARBA" id="ARBA00009254"/>
    </source>
</evidence>
<dbReference type="InterPro" id="IPR050063">
    <property type="entry name" value="Ribosomal_protein_uL29"/>
</dbReference>
<dbReference type="EMBL" id="KT007024">
    <property type="protein sequence ID" value="AKQ03879.1"/>
    <property type="molecule type" value="Genomic_DNA"/>
</dbReference>
<proteinExistence type="inferred from homology"/>
<protein>
    <recommendedName>
        <fullName evidence="4 5">Large ribosomal subunit protein uL29</fullName>
    </recommendedName>
</protein>